<comment type="subcellular location">
    <subcellularLocation>
        <location evidence="1">Cell membrane</location>
        <topology evidence="1">Multi-pass membrane protein</topology>
    </subcellularLocation>
</comment>
<dbReference type="Proteomes" id="UP001165633">
    <property type="component" value="Unassembled WGS sequence"/>
</dbReference>
<evidence type="ECO:0000313" key="8">
    <source>
        <dbReference type="Proteomes" id="UP001165633"/>
    </source>
</evidence>
<feature type="transmembrane region" description="Helical" evidence="6">
    <location>
        <begin position="352"/>
        <end position="372"/>
    </location>
</feature>
<organism evidence="7 8">
    <name type="scientific">Bombella dulcis</name>
    <dbReference type="NCBI Taxonomy" id="2967339"/>
    <lineage>
        <taxon>Bacteria</taxon>
        <taxon>Pseudomonadati</taxon>
        <taxon>Pseudomonadota</taxon>
        <taxon>Alphaproteobacteria</taxon>
        <taxon>Acetobacterales</taxon>
        <taxon>Acetobacteraceae</taxon>
        <taxon>Bombella</taxon>
    </lineage>
</organism>
<feature type="transmembrane region" description="Helical" evidence="6">
    <location>
        <begin position="26"/>
        <end position="48"/>
    </location>
</feature>
<evidence type="ECO:0000256" key="6">
    <source>
        <dbReference type="SAM" id="Phobius"/>
    </source>
</evidence>
<dbReference type="Pfam" id="PF03739">
    <property type="entry name" value="LptF_LptG"/>
    <property type="match status" value="1"/>
</dbReference>
<evidence type="ECO:0000256" key="4">
    <source>
        <dbReference type="ARBA" id="ARBA00022989"/>
    </source>
</evidence>
<dbReference type="PANTHER" id="PTHR33529">
    <property type="entry name" value="SLR0882 PROTEIN-RELATED"/>
    <property type="match status" value="1"/>
</dbReference>
<keyword evidence="3 6" id="KW-0812">Transmembrane</keyword>
<keyword evidence="2" id="KW-1003">Cell membrane</keyword>
<name>A0ABT3WCS5_9PROT</name>
<evidence type="ECO:0000256" key="3">
    <source>
        <dbReference type="ARBA" id="ARBA00022692"/>
    </source>
</evidence>
<keyword evidence="8" id="KW-1185">Reference proteome</keyword>
<feature type="transmembrane region" description="Helical" evidence="6">
    <location>
        <begin position="68"/>
        <end position="96"/>
    </location>
</feature>
<proteinExistence type="predicted"/>
<dbReference type="EMBL" id="JANIDV010000004">
    <property type="protein sequence ID" value="MCX5616673.1"/>
    <property type="molecule type" value="Genomic_DNA"/>
</dbReference>
<feature type="transmembrane region" description="Helical" evidence="6">
    <location>
        <begin position="294"/>
        <end position="314"/>
    </location>
</feature>
<protein>
    <submittedName>
        <fullName evidence="7">LptF/LptG family permease</fullName>
    </submittedName>
</protein>
<evidence type="ECO:0000256" key="1">
    <source>
        <dbReference type="ARBA" id="ARBA00004651"/>
    </source>
</evidence>
<feature type="transmembrane region" description="Helical" evidence="6">
    <location>
        <begin position="123"/>
        <end position="145"/>
    </location>
</feature>
<accession>A0ABT3WCS5</accession>
<evidence type="ECO:0000313" key="7">
    <source>
        <dbReference type="EMBL" id="MCX5616673.1"/>
    </source>
</evidence>
<keyword evidence="4 6" id="KW-1133">Transmembrane helix</keyword>
<keyword evidence="5 6" id="KW-0472">Membrane</keyword>
<dbReference type="RefSeq" id="WP_266127670.1">
    <property type="nucleotide sequence ID" value="NZ_JANIDV010000004.1"/>
</dbReference>
<feature type="transmembrane region" description="Helical" evidence="6">
    <location>
        <begin position="326"/>
        <end position="346"/>
    </location>
</feature>
<dbReference type="InterPro" id="IPR005495">
    <property type="entry name" value="LptG/LptF_permease"/>
</dbReference>
<dbReference type="PANTHER" id="PTHR33529:SF6">
    <property type="entry name" value="YJGP_YJGQ FAMILY PERMEASE"/>
    <property type="match status" value="1"/>
</dbReference>
<evidence type="ECO:0000256" key="5">
    <source>
        <dbReference type="ARBA" id="ARBA00023136"/>
    </source>
</evidence>
<gene>
    <name evidence="7" type="ORF">NQF87_06780</name>
</gene>
<reference evidence="7" key="1">
    <citation type="submission" date="2022-07" db="EMBL/GenBank/DDBJ databases">
        <title>Bombella genomes.</title>
        <authorList>
            <person name="Harer L."/>
            <person name="Styblova S."/>
            <person name="Ehrmann M."/>
        </authorList>
    </citation>
    <scope>NUCLEOTIDE SEQUENCE</scope>
    <source>
        <strain evidence="7">TMW 2.2559</strain>
    </source>
</reference>
<evidence type="ECO:0000256" key="2">
    <source>
        <dbReference type="ARBA" id="ARBA00022475"/>
    </source>
</evidence>
<comment type="caution">
    <text evidence="7">The sequence shown here is derived from an EMBL/GenBank/DDBJ whole genome shotgun (WGS) entry which is preliminary data.</text>
</comment>
<sequence length="394" mass="43829">MARQQLDSAGRFFASIRRMFPLRDRYILHHLLLGLAALTGGATALIWLTQSLHFIGMIVQHGLSLLAFLHLTLLMLPSFVSVILPVTCFLVILWFYQRLAGDRELTILQATGLSPLRLARPGLVCAGLATLIGYGLSLWGAPLAYHHFHRYELEIRNRAAAFLLEEGVFTPVSRDMTVYIRERHSDDSFGGIMIEDNRVPENPVTILAEDGLTEPHGDVLRLILHNGSRQTLNRRTGELSTLLFRLETLDFGSPHDQTLSPDVAELTMRQLFHPQGDLPAHAHNKLLIEGWTRLTGPLACLSYGMIGLLCVLRGRFSRHGTIIRPTMAVLSVVGLMILSLMLKNLAERNPALVPLLWLEVLLPIIVGGGIFLRDAARTYSLSPASTPFRQPPAQ</sequence>